<dbReference type="SMART" id="SM00409">
    <property type="entry name" value="IG"/>
    <property type="match status" value="2"/>
</dbReference>
<keyword evidence="1" id="KW-0732">Signal</keyword>
<proteinExistence type="predicted"/>
<accession>A0ABQ9TIA1</accession>
<dbReference type="PANTHER" id="PTHR11481:SF68">
    <property type="entry name" value="FC RECEPTOR-LIKE PROTEIN 5"/>
    <property type="match status" value="1"/>
</dbReference>
<evidence type="ECO:0000256" key="2">
    <source>
        <dbReference type="ARBA" id="ARBA00023157"/>
    </source>
</evidence>
<evidence type="ECO:0000313" key="7">
    <source>
        <dbReference type="Proteomes" id="UP001266305"/>
    </source>
</evidence>
<dbReference type="EMBL" id="JASSZA010000022">
    <property type="protein sequence ID" value="KAK2084477.1"/>
    <property type="molecule type" value="Genomic_DNA"/>
</dbReference>
<keyword evidence="3" id="KW-0393">Immunoglobulin domain</keyword>
<dbReference type="PROSITE" id="PS50835">
    <property type="entry name" value="IG_LIKE"/>
    <property type="match status" value="2"/>
</dbReference>
<reference evidence="6 7" key="1">
    <citation type="submission" date="2023-05" db="EMBL/GenBank/DDBJ databases">
        <title>B98-5 Cell Line De Novo Hybrid Assembly: An Optical Mapping Approach.</title>
        <authorList>
            <person name="Kananen K."/>
            <person name="Auerbach J.A."/>
            <person name="Kautto E."/>
            <person name="Blachly J.S."/>
        </authorList>
    </citation>
    <scope>NUCLEOTIDE SEQUENCE [LARGE SCALE GENOMIC DNA]</scope>
    <source>
        <strain evidence="6">B95-8</strain>
        <tissue evidence="6">Cell line</tissue>
    </source>
</reference>
<feature type="domain" description="Ig-like" evidence="5">
    <location>
        <begin position="101"/>
        <end position="187"/>
    </location>
</feature>
<dbReference type="SUPFAM" id="SSF48726">
    <property type="entry name" value="Immunoglobulin"/>
    <property type="match status" value="2"/>
</dbReference>
<gene>
    <name evidence="6" type="primary">FCRL5_3</name>
    <name evidence="6" type="ORF">P7K49_037510</name>
</gene>
<evidence type="ECO:0000259" key="5">
    <source>
        <dbReference type="PROSITE" id="PS50835"/>
    </source>
</evidence>
<dbReference type="InterPro" id="IPR007110">
    <property type="entry name" value="Ig-like_dom"/>
</dbReference>
<evidence type="ECO:0000256" key="4">
    <source>
        <dbReference type="SAM" id="MobiDB-lite"/>
    </source>
</evidence>
<feature type="region of interest" description="Disordered" evidence="4">
    <location>
        <begin position="1"/>
        <end position="36"/>
    </location>
</feature>
<organism evidence="6 7">
    <name type="scientific">Saguinus oedipus</name>
    <name type="common">Cotton-top tamarin</name>
    <name type="synonym">Oedipomidas oedipus</name>
    <dbReference type="NCBI Taxonomy" id="9490"/>
    <lineage>
        <taxon>Eukaryota</taxon>
        <taxon>Metazoa</taxon>
        <taxon>Chordata</taxon>
        <taxon>Craniata</taxon>
        <taxon>Vertebrata</taxon>
        <taxon>Euteleostomi</taxon>
        <taxon>Mammalia</taxon>
        <taxon>Eutheria</taxon>
        <taxon>Euarchontoglires</taxon>
        <taxon>Primates</taxon>
        <taxon>Haplorrhini</taxon>
        <taxon>Platyrrhini</taxon>
        <taxon>Cebidae</taxon>
        <taxon>Callitrichinae</taxon>
        <taxon>Saguinus</taxon>
    </lineage>
</organism>
<comment type="caution">
    <text evidence="6">The sequence shown here is derived from an EMBL/GenBank/DDBJ whole genome shotgun (WGS) entry which is preliminary data.</text>
</comment>
<dbReference type="PANTHER" id="PTHR11481">
    <property type="entry name" value="IMMUNOGLOBULIN FC RECEPTOR"/>
    <property type="match status" value="1"/>
</dbReference>
<feature type="domain" description="Ig-like" evidence="5">
    <location>
        <begin position="197"/>
        <end position="276"/>
    </location>
</feature>
<dbReference type="Gene3D" id="2.60.40.10">
    <property type="entry name" value="Immunoglobulins"/>
    <property type="match status" value="2"/>
</dbReference>
<protein>
    <submittedName>
        <fullName evidence="6">Fc receptor-like protein 5</fullName>
    </submittedName>
</protein>
<keyword evidence="7" id="KW-1185">Reference proteome</keyword>
<dbReference type="Pfam" id="PF13895">
    <property type="entry name" value="Ig_2"/>
    <property type="match status" value="1"/>
</dbReference>
<dbReference type="InterPro" id="IPR003599">
    <property type="entry name" value="Ig_sub"/>
</dbReference>
<name>A0ABQ9TIA1_SAGOE</name>
<dbReference type="SMART" id="SM00408">
    <property type="entry name" value="IGc2"/>
    <property type="match status" value="2"/>
</dbReference>
<dbReference type="Proteomes" id="UP001266305">
    <property type="component" value="Unassembled WGS sequence"/>
</dbReference>
<evidence type="ECO:0000256" key="3">
    <source>
        <dbReference type="ARBA" id="ARBA00023319"/>
    </source>
</evidence>
<dbReference type="InterPro" id="IPR003598">
    <property type="entry name" value="Ig_sub2"/>
</dbReference>
<keyword evidence="2" id="KW-1015">Disulfide bond</keyword>
<evidence type="ECO:0000313" key="6">
    <source>
        <dbReference type="EMBL" id="KAK2084477.1"/>
    </source>
</evidence>
<dbReference type="InterPro" id="IPR013783">
    <property type="entry name" value="Ig-like_fold"/>
</dbReference>
<evidence type="ECO:0000256" key="1">
    <source>
        <dbReference type="ARBA" id="ARBA00022729"/>
    </source>
</evidence>
<dbReference type="InterPro" id="IPR050488">
    <property type="entry name" value="Ig_Fc_receptor"/>
</dbReference>
<dbReference type="InterPro" id="IPR036179">
    <property type="entry name" value="Ig-like_dom_sf"/>
</dbReference>
<sequence>MNATPLSQEGHLQRRGNCAGLRIGSSPISKPEKSLRKHPTVLMSAGMLHSLQLWSKILQEMCGEQKIQQLEIPRETPENTLEVQESGEYRCQAQDSSPSSPVCLVFSSASLILQAPLSVFEGDSVVLRCRAKAEVTLNTIYKDDNVLAFLNENSDFQIHQASLKDNGEYRCTGHKESCCLVSSNTVKIQVQELFSRPVLRASSSQPISGSPVTLTCETQLSLERSDAQLQFCFFRNGQTLGSGWSRSPNFQIAAMWREDSGFYWCKAAAVTHSIISDSLRSWIQVQRKTVNGKYIPEANASQGRNEQEWERTQNN</sequence>